<name>A0A433SCH3_9BURK</name>
<gene>
    <name evidence="2" type="ORF">CUZ56_01722</name>
</gene>
<reference evidence="2 3" key="1">
    <citation type="submission" date="2018-01" db="EMBL/GenBank/DDBJ databases">
        <title>Saezia sanguinis gen. nov., sp. nov., in the order Burkholderiales isolated from human blood.</title>
        <authorList>
            <person name="Medina-Pascual M.J."/>
            <person name="Valdezate S."/>
            <person name="Monzon S."/>
            <person name="Cuesta I."/>
            <person name="Carrasco G."/>
            <person name="Villalon P."/>
            <person name="Saez-Nieto J.A."/>
        </authorList>
    </citation>
    <scope>NUCLEOTIDE SEQUENCE [LARGE SCALE GENOMIC DNA]</scope>
    <source>
        <strain evidence="2 3">CNM695-12</strain>
    </source>
</reference>
<dbReference type="Proteomes" id="UP000286947">
    <property type="component" value="Unassembled WGS sequence"/>
</dbReference>
<keyword evidence="1" id="KW-0812">Transmembrane</keyword>
<keyword evidence="3" id="KW-1185">Reference proteome</keyword>
<accession>A0A433SCH3</accession>
<organism evidence="2 3">
    <name type="scientific">Saezia sanguinis</name>
    <dbReference type="NCBI Taxonomy" id="1965230"/>
    <lineage>
        <taxon>Bacteria</taxon>
        <taxon>Pseudomonadati</taxon>
        <taxon>Pseudomonadota</taxon>
        <taxon>Betaproteobacteria</taxon>
        <taxon>Burkholderiales</taxon>
        <taxon>Saeziaceae</taxon>
        <taxon>Saezia</taxon>
    </lineage>
</organism>
<sequence>MMLLKQASLRGCLFVKQLSASFVYVSNGLFMLLQVLALRAR</sequence>
<comment type="caution">
    <text evidence="2">The sequence shown here is derived from an EMBL/GenBank/DDBJ whole genome shotgun (WGS) entry which is preliminary data.</text>
</comment>
<protein>
    <submittedName>
        <fullName evidence="2">Uncharacterized protein</fullName>
    </submittedName>
</protein>
<dbReference type="EMBL" id="PQSP01000004">
    <property type="protein sequence ID" value="RUS66443.1"/>
    <property type="molecule type" value="Genomic_DNA"/>
</dbReference>
<proteinExistence type="predicted"/>
<dbReference type="AlphaFoldDB" id="A0A433SCH3"/>
<evidence type="ECO:0000256" key="1">
    <source>
        <dbReference type="SAM" id="Phobius"/>
    </source>
</evidence>
<evidence type="ECO:0000313" key="3">
    <source>
        <dbReference type="Proteomes" id="UP000286947"/>
    </source>
</evidence>
<evidence type="ECO:0000313" key="2">
    <source>
        <dbReference type="EMBL" id="RUS66443.1"/>
    </source>
</evidence>
<keyword evidence="1" id="KW-0472">Membrane</keyword>
<keyword evidence="1" id="KW-1133">Transmembrane helix</keyword>
<feature type="transmembrane region" description="Helical" evidence="1">
    <location>
        <begin position="20"/>
        <end position="38"/>
    </location>
</feature>